<evidence type="ECO:0000256" key="4">
    <source>
        <dbReference type="ARBA" id="ARBA00022475"/>
    </source>
</evidence>
<feature type="transmembrane region" description="Helical" evidence="8">
    <location>
        <begin position="154"/>
        <end position="173"/>
    </location>
</feature>
<keyword evidence="3" id="KW-0813">Transport</keyword>
<dbReference type="HOGENOM" id="CLU_056175_4_0_9"/>
<reference evidence="10" key="1">
    <citation type="journal article" date="2016" name="Genome Announc.">
        <title>Complete genome sequence of Alkaliphilus metalliredigens strain QYMF, an alkaliphilic and metal-reducing bacterium isolated from borax-contaminated leachate ponds.</title>
        <authorList>
            <person name="Hwang C."/>
            <person name="Copeland A."/>
            <person name="Lucas S."/>
            <person name="Lapidus A."/>
            <person name="Barry K."/>
            <person name="Detter J.C."/>
            <person name="Glavina Del Rio T."/>
            <person name="Hammon N."/>
            <person name="Israni S."/>
            <person name="Dalin E."/>
            <person name="Tice H."/>
            <person name="Pitluck S."/>
            <person name="Chertkov O."/>
            <person name="Brettin T."/>
            <person name="Bruce D."/>
            <person name="Han C."/>
            <person name="Schmutz J."/>
            <person name="Larimer F."/>
            <person name="Land M.L."/>
            <person name="Hauser L."/>
            <person name="Kyrpides N."/>
            <person name="Mikhailova N."/>
            <person name="Ye Q."/>
            <person name="Zhou J."/>
            <person name="Richardson P."/>
            <person name="Fields M.W."/>
        </authorList>
    </citation>
    <scope>NUCLEOTIDE SEQUENCE [LARGE SCALE GENOMIC DNA]</scope>
    <source>
        <strain evidence="10">QYMF</strain>
    </source>
</reference>
<keyword evidence="7 8" id="KW-0472">Membrane</keyword>
<dbReference type="InterPro" id="IPR038770">
    <property type="entry name" value="Na+/solute_symporter_sf"/>
</dbReference>
<protein>
    <submittedName>
        <fullName evidence="9">Auxin Efflux Carrier</fullName>
    </submittedName>
</protein>
<dbReference type="RefSeq" id="WP_012064079.1">
    <property type="nucleotide sequence ID" value="NC_009633.1"/>
</dbReference>
<evidence type="ECO:0000313" key="9">
    <source>
        <dbReference type="EMBL" id="ABR49111.1"/>
    </source>
</evidence>
<feature type="transmembrane region" description="Helical" evidence="8">
    <location>
        <begin position="185"/>
        <end position="204"/>
    </location>
</feature>
<evidence type="ECO:0000256" key="5">
    <source>
        <dbReference type="ARBA" id="ARBA00022692"/>
    </source>
</evidence>
<name>A6TSE3_ALKMQ</name>
<dbReference type="InterPro" id="IPR004776">
    <property type="entry name" value="Mem_transp_PIN-like"/>
</dbReference>
<feature type="transmembrane region" description="Helical" evidence="8">
    <location>
        <begin position="60"/>
        <end position="78"/>
    </location>
</feature>
<keyword evidence="4" id="KW-1003">Cell membrane</keyword>
<feature type="transmembrane region" description="Helical" evidence="8">
    <location>
        <begin position="248"/>
        <end position="268"/>
    </location>
</feature>
<feature type="transmembrane region" description="Helical" evidence="8">
    <location>
        <begin position="274"/>
        <end position="297"/>
    </location>
</feature>
<evidence type="ECO:0000313" key="10">
    <source>
        <dbReference type="Proteomes" id="UP000001572"/>
    </source>
</evidence>
<feature type="transmembrane region" description="Helical" evidence="8">
    <location>
        <begin position="98"/>
        <end position="115"/>
    </location>
</feature>
<dbReference type="EMBL" id="CP000724">
    <property type="protein sequence ID" value="ABR49111.1"/>
    <property type="molecule type" value="Genomic_DNA"/>
</dbReference>
<dbReference type="Gene3D" id="1.20.1530.20">
    <property type="match status" value="1"/>
</dbReference>
<dbReference type="Proteomes" id="UP000001572">
    <property type="component" value="Chromosome"/>
</dbReference>
<gene>
    <name evidence="9" type="ordered locus">Amet_2961</name>
</gene>
<evidence type="ECO:0000256" key="3">
    <source>
        <dbReference type="ARBA" id="ARBA00022448"/>
    </source>
</evidence>
<keyword evidence="10" id="KW-1185">Reference proteome</keyword>
<dbReference type="GO" id="GO:0055085">
    <property type="term" value="P:transmembrane transport"/>
    <property type="evidence" value="ECO:0007669"/>
    <property type="project" value="InterPro"/>
</dbReference>
<dbReference type="AlphaFoldDB" id="A6TSE3"/>
<dbReference type="GO" id="GO:0005886">
    <property type="term" value="C:plasma membrane"/>
    <property type="evidence" value="ECO:0007669"/>
    <property type="project" value="UniProtKB-SubCell"/>
</dbReference>
<dbReference type="KEGG" id="amt:Amet_2961"/>
<evidence type="ECO:0000256" key="2">
    <source>
        <dbReference type="ARBA" id="ARBA00010145"/>
    </source>
</evidence>
<evidence type="ECO:0000256" key="8">
    <source>
        <dbReference type="SAM" id="Phobius"/>
    </source>
</evidence>
<feature type="transmembrane region" description="Helical" evidence="8">
    <location>
        <begin position="224"/>
        <end position="241"/>
    </location>
</feature>
<accession>A6TSE3</accession>
<dbReference type="PANTHER" id="PTHR36838:SF1">
    <property type="entry name" value="SLR1864 PROTEIN"/>
    <property type="match status" value="1"/>
</dbReference>
<dbReference type="eggNOG" id="COG0679">
    <property type="taxonomic scope" value="Bacteria"/>
</dbReference>
<feature type="transmembrane region" description="Helical" evidence="8">
    <location>
        <begin position="122"/>
        <end position="142"/>
    </location>
</feature>
<sequence>MFFSIVFPVFMIIGLGYVFGRNSEIDMKAPSRLAIYIFNPALYFNSMITARVENDEFIKVIIYAALLFISCTAIVYMVNHFLLKYPQNMRSPLLLSTVFPNTGNYGLPIVLFAFGNIGFERAVVFTVFQSFLINSAGVYFASNSENNIKDSLKNMLKMPGFIALIVAILMKNFNLLPPDFMMKPIELLGQAAIPTLLIILGIQLSKAKIVFDWKFITTSVILRLFIYPLMAFILIPLFFDLQSVTGKVLLVLAATPSAVSTTLFAIQFNAKPQLVSTITLITTLLSVGTISVLLTIIL</sequence>
<evidence type="ECO:0000256" key="1">
    <source>
        <dbReference type="ARBA" id="ARBA00004651"/>
    </source>
</evidence>
<organism evidence="9 10">
    <name type="scientific">Alkaliphilus metalliredigens (strain QYMF)</name>
    <dbReference type="NCBI Taxonomy" id="293826"/>
    <lineage>
        <taxon>Bacteria</taxon>
        <taxon>Bacillati</taxon>
        <taxon>Bacillota</taxon>
        <taxon>Clostridia</taxon>
        <taxon>Peptostreptococcales</taxon>
        <taxon>Natronincolaceae</taxon>
        <taxon>Alkaliphilus</taxon>
    </lineage>
</organism>
<evidence type="ECO:0000256" key="7">
    <source>
        <dbReference type="ARBA" id="ARBA00023136"/>
    </source>
</evidence>
<feature type="transmembrane region" description="Helical" evidence="8">
    <location>
        <begin position="30"/>
        <end position="48"/>
    </location>
</feature>
<keyword evidence="5 8" id="KW-0812">Transmembrane</keyword>
<dbReference type="STRING" id="293826.Amet_2961"/>
<dbReference type="PANTHER" id="PTHR36838">
    <property type="entry name" value="AUXIN EFFLUX CARRIER FAMILY PROTEIN"/>
    <property type="match status" value="1"/>
</dbReference>
<comment type="subcellular location">
    <subcellularLocation>
        <location evidence="1">Cell membrane</location>
        <topology evidence="1">Multi-pass membrane protein</topology>
    </subcellularLocation>
</comment>
<proteinExistence type="inferred from homology"/>
<evidence type="ECO:0000256" key="6">
    <source>
        <dbReference type="ARBA" id="ARBA00022989"/>
    </source>
</evidence>
<dbReference type="Pfam" id="PF03547">
    <property type="entry name" value="Mem_trans"/>
    <property type="match status" value="1"/>
</dbReference>
<keyword evidence="6 8" id="KW-1133">Transmembrane helix</keyword>
<comment type="similarity">
    <text evidence="2">Belongs to the auxin efflux carrier (TC 2.A.69) family.</text>
</comment>